<dbReference type="EMBL" id="DXFT01000059">
    <property type="protein sequence ID" value="HIX03082.1"/>
    <property type="molecule type" value="Genomic_DNA"/>
</dbReference>
<feature type="domain" description="Polysaccharide chain length determinant N-terminal" evidence="8">
    <location>
        <begin position="13"/>
        <end position="109"/>
    </location>
</feature>
<sequence>MTVEQINKQEETEIDLIEVIRKLWAKRKFILKVTVVFMALGVLIALFSPKEYTAGCTMVPQIGEKTTGGNLSGLAAMAGINLGSNSGGDVLMPNVYPKILSSVPFQKELMQTEIKFEDYEQPVRLLDYYTGEEYRKFSLLGTIKKYTIGLPGLILGALSKEEATPGLPDSASSGIQSLSKEEDDCMKILANLVTLTVNDKEGYITLSASMPEPVAAAQLAYKVQVLLQKYVTEFKIEKARANLEFIEERYADAKSEFERKQEELAEFRDANRNFASAVAKTTEERLSNEYAVVLGVYSELAKQREQANIQVKEDTPIFAVVEPVTVPTERSKPKRALICVAFTFLGGFCGVGLVLVLPFLAQVSGARRLRKWLPEATEKGIS</sequence>
<evidence type="ECO:0000259" key="8">
    <source>
        <dbReference type="Pfam" id="PF02706"/>
    </source>
</evidence>
<name>A0A9D1UZ33_9BACT</name>
<reference evidence="10" key="2">
    <citation type="submission" date="2021-04" db="EMBL/GenBank/DDBJ databases">
        <authorList>
            <person name="Gilroy R."/>
        </authorList>
    </citation>
    <scope>NUCLEOTIDE SEQUENCE</scope>
    <source>
        <strain evidence="10">23274</strain>
    </source>
</reference>
<comment type="caution">
    <text evidence="10">The sequence shown here is derived from an EMBL/GenBank/DDBJ whole genome shotgun (WGS) entry which is preliminary data.</text>
</comment>
<keyword evidence="4 7" id="KW-1133">Transmembrane helix</keyword>
<dbReference type="InterPro" id="IPR003856">
    <property type="entry name" value="LPS_length_determ_N"/>
</dbReference>
<evidence type="ECO:0000256" key="2">
    <source>
        <dbReference type="ARBA" id="ARBA00022475"/>
    </source>
</evidence>
<accession>A0A9D1UZ33</accession>
<evidence type="ECO:0000313" key="11">
    <source>
        <dbReference type="Proteomes" id="UP000824202"/>
    </source>
</evidence>
<evidence type="ECO:0000313" key="10">
    <source>
        <dbReference type="EMBL" id="HIX03082.1"/>
    </source>
</evidence>
<protein>
    <submittedName>
        <fullName evidence="10">Lipopolysaccharide biosynthesis protein</fullName>
    </submittedName>
</protein>
<evidence type="ECO:0000259" key="9">
    <source>
        <dbReference type="Pfam" id="PF13807"/>
    </source>
</evidence>
<feature type="coiled-coil region" evidence="6">
    <location>
        <begin position="236"/>
        <end position="270"/>
    </location>
</feature>
<keyword evidence="3 7" id="KW-0812">Transmembrane</keyword>
<dbReference type="InterPro" id="IPR050445">
    <property type="entry name" value="Bact_polysacc_biosynth/exp"/>
</dbReference>
<proteinExistence type="predicted"/>
<organism evidence="10 11">
    <name type="scientific">Candidatus Odoribacter faecigallinarum</name>
    <dbReference type="NCBI Taxonomy" id="2838706"/>
    <lineage>
        <taxon>Bacteria</taxon>
        <taxon>Pseudomonadati</taxon>
        <taxon>Bacteroidota</taxon>
        <taxon>Bacteroidia</taxon>
        <taxon>Bacteroidales</taxon>
        <taxon>Odoribacteraceae</taxon>
        <taxon>Odoribacter</taxon>
    </lineage>
</organism>
<dbReference type="GO" id="GO:0004713">
    <property type="term" value="F:protein tyrosine kinase activity"/>
    <property type="evidence" value="ECO:0007669"/>
    <property type="project" value="TreeGrafter"/>
</dbReference>
<keyword evidence="5 7" id="KW-0472">Membrane</keyword>
<dbReference type="PANTHER" id="PTHR32309:SF13">
    <property type="entry name" value="FERRIC ENTEROBACTIN TRANSPORT PROTEIN FEPE"/>
    <property type="match status" value="1"/>
</dbReference>
<dbReference type="AlphaFoldDB" id="A0A9D1UZ33"/>
<dbReference type="PANTHER" id="PTHR32309">
    <property type="entry name" value="TYROSINE-PROTEIN KINASE"/>
    <property type="match status" value="1"/>
</dbReference>
<dbReference type="Proteomes" id="UP000824202">
    <property type="component" value="Unassembled WGS sequence"/>
</dbReference>
<evidence type="ECO:0000256" key="4">
    <source>
        <dbReference type="ARBA" id="ARBA00022989"/>
    </source>
</evidence>
<evidence type="ECO:0000256" key="7">
    <source>
        <dbReference type="SAM" id="Phobius"/>
    </source>
</evidence>
<evidence type="ECO:0000256" key="3">
    <source>
        <dbReference type="ARBA" id="ARBA00022692"/>
    </source>
</evidence>
<evidence type="ECO:0000256" key="5">
    <source>
        <dbReference type="ARBA" id="ARBA00023136"/>
    </source>
</evidence>
<dbReference type="Pfam" id="PF13807">
    <property type="entry name" value="GNVR"/>
    <property type="match status" value="1"/>
</dbReference>
<gene>
    <name evidence="10" type="ORF">H9863_03055</name>
</gene>
<evidence type="ECO:0000256" key="1">
    <source>
        <dbReference type="ARBA" id="ARBA00004651"/>
    </source>
</evidence>
<reference evidence="10" key="1">
    <citation type="journal article" date="2021" name="PeerJ">
        <title>Extensive microbial diversity within the chicken gut microbiome revealed by metagenomics and culture.</title>
        <authorList>
            <person name="Gilroy R."/>
            <person name="Ravi A."/>
            <person name="Getino M."/>
            <person name="Pursley I."/>
            <person name="Horton D.L."/>
            <person name="Alikhan N.F."/>
            <person name="Baker D."/>
            <person name="Gharbi K."/>
            <person name="Hall N."/>
            <person name="Watson M."/>
            <person name="Adriaenssens E.M."/>
            <person name="Foster-Nyarko E."/>
            <person name="Jarju S."/>
            <person name="Secka A."/>
            <person name="Antonio M."/>
            <person name="Oren A."/>
            <person name="Chaudhuri R.R."/>
            <person name="La Ragione R."/>
            <person name="Hildebrand F."/>
            <person name="Pallen M.J."/>
        </authorList>
    </citation>
    <scope>NUCLEOTIDE SEQUENCE</scope>
    <source>
        <strain evidence="10">23274</strain>
    </source>
</reference>
<dbReference type="InterPro" id="IPR032807">
    <property type="entry name" value="GNVR"/>
</dbReference>
<feature type="domain" description="Tyrosine-protein kinase G-rich" evidence="9">
    <location>
        <begin position="285"/>
        <end position="356"/>
    </location>
</feature>
<feature type="transmembrane region" description="Helical" evidence="7">
    <location>
        <begin position="29"/>
        <end position="48"/>
    </location>
</feature>
<feature type="transmembrane region" description="Helical" evidence="7">
    <location>
        <begin position="340"/>
        <end position="361"/>
    </location>
</feature>
<dbReference type="Pfam" id="PF02706">
    <property type="entry name" value="Wzz"/>
    <property type="match status" value="1"/>
</dbReference>
<keyword evidence="6" id="KW-0175">Coiled coil</keyword>
<keyword evidence="2" id="KW-1003">Cell membrane</keyword>
<dbReference type="GO" id="GO:0005886">
    <property type="term" value="C:plasma membrane"/>
    <property type="evidence" value="ECO:0007669"/>
    <property type="project" value="UniProtKB-SubCell"/>
</dbReference>
<comment type="subcellular location">
    <subcellularLocation>
        <location evidence="1">Cell membrane</location>
        <topology evidence="1">Multi-pass membrane protein</topology>
    </subcellularLocation>
</comment>
<evidence type="ECO:0000256" key="6">
    <source>
        <dbReference type="SAM" id="Coils"/>
    </source>
</evidence>